<accession>A0A645F9P1</accession>
<dbReference type="EMBL" id="VSSQ01056789">
    <property type="protein sequence ID" value="MPN10620.1"/>
    <property type="molecule type" value="Genomic_DNA"/>
</dbReference>
<protein>
    <submittedName>
        <fullName evidence="1">Uncharacterized protein</fullName>
    </submittedName>
</protein>
<dbReference type="AlphaFoldDB" id="A0A645F9P1"/>
<name>A0A645F9P1_9ZZZZ</name>
<sequence length="108" mass="12554">MPHCEYLSPGEMRSDLLARIRTVLKTYAADNEAFFPVSNAYTVAEMKKLLPYSDLGWNLVTDCYDSIFYLGGRYNYQQNDNGMPYIIFIAKHGNDFYIIYSDYSYITP</sequence>
<comment type="caution">
    <text evidence="1">The sequence shown here is derived from an EMBL/GenBank/DDBJ whole genome shotgun (WGS) entry which is preliminary data.</text>
</comment>
<evidence type="ECO:0000313" key="1">
    <source>
        <dbReference type="EMBL" id="MPN10620.1"/>
    </source>
</evidence>
<reference evidence="1" key="1">
    <citation type="submission" date="2019-08" db="EMBL/GenBank/DDBJ databases">
        <authorList>
            <person name="Kucharzyk K."/>
            <person name="Murdoch R.W."/>
            <person name="Higgins S."/>
            <person name="Loffler F."/>
        </authorList>
    </citation>
    <scope>NUCLEOTIDE SEQUENCE</scope>
</reference>
<gene>
    <name evidence="1" type="ORF">SDC9_157915</name>
</gene>
<proteinExistence type="predicted"/>
<organism evidence="1">
    <name type="scientific">bioreactor metagenome</name>
    <dbReference type="NCBI Taxonomy" id="1076179"/>
    <lineage>
        <taxon>unclassified sequences</taxon>
        <taxon>metagenomes</taxon>
        <taxon>ecological metagenomes</taxon>
    </lineage>
</organism>